<organism evidence="2 3">
    <name type="scientific">Cellulophaga fucicola</name>
    <dbReference type="NCBI Taxonomy" id="76595"/>
    <lineage>
        <taxon>Bacteria</taxon>
        <taxon>Pseudomonadati</taxon>
        <taxon>Bacteroidota</taxon>
        <taxon>Flavobacteriia</taxon>
        <taxon>Flavobacteriales</taxon>
        <taxon>Flavobacteriaceae</taxon>
        <taxon>Cellulophaga</taxon>
    </lineage>
</organism>
<keyword evidence="3" id="KW-1185">Reference proteome</keyword>
<dbReference type="EMBL" id="FPIY01000001">
    <property type="protein sequence ID" value="SFW24665.1"/>
    <property type="molecule type" value="Genomic_DNA"/>
</dbReference>
<gene>
    <name evidence="2" type="ORF">SAMN05660313_00746</name>
</gene>
<feature type="coiled-coil region" evidence="1">
    <location>
        <begin position="83"/>
        <end position="110"/>
    </location>
</feature>
<dbReference type="STRING" id="76595.SAMN05660313_00746"/>
<evidence type="ECO:0000256" key="1">
    <source>
        <dbReference type="SAM" id="Coils"/>
    </source>
</evidence>
<sequence length="208" mass="23306">MSKTIVGKDKSEEEIAKLAEQAESGDYKIYPILKPANWVGIKAGALKSNLIGSDEDGDLEVVVGYGYDTPDNFIFLTKRDLEKKDGQEILKEAFANLENYETEFEFCEALENKSLASSGTDFASERILSVNHMLKAHKMLEAEELLVSIPRRTCMMVISKDADKRLINAFLYLHKHTWEDDSFGNAPIANMLFVVKEGSIVGHVPLEE</sequence>
<name>A0A1K1MNK9_9FLAO</name>
<evidence type="ECO:0000313" key="3">
    <source>
        <dbReference type="Proteomes" id="UP000183257"/>
    </source>
</evidence>
<evidence type="ECO:0008006" key="4">
    <source>
        <dbReference type="Google" id="ProtNLM"/>
    </source>
</evidence>
<keyword evidence="1" id="KW-0175">Coiled coil</keyword>
<proteinExistence type="predicted"/>
<dbReference type="OrthoDB" id="5917811at2"/>
<evidence type="ECO:0000313" key="2">
    <source>
        <dbReference type="EMBL" id="SFW24665.1"/>
    </source>
</evidence>
<dbReference type="RefSeq" id="WP_084639102.1">
    <property type="nucleotide sequence ID" value="NZ_FPIY01000001.1"/>
</dbReference>
<dbReference type="Proteomes" id="UP000183257">
    <property type="component" value="Unassembled WGS sequence"/>
</dbReference>
<accession>A0A1K1MNK9</accession>
<dbReference type="AlphaFoldDB" id="A0A1K1MNK9"/>
<protein>
    <recommendedName>
        <fullName evidence="4">DUF1444 family protein</fullName>
    </recommendedName>
</protein>
<reference evidence="3" key="1">
    <citation type="submission" date="2016-11" db="EMBL/GenBank/DDBJ databases">
        <authorList>
            <person name="Varghese N."/>
            <person name="Submissions S."/>
        </authorList>
    </citation>
    <scope>NUCLEOTIDE SEQUENCE [LARGE SCALE GENOMIC DNA]</scope>
    <source>
        <strain evidence="3">DSM 24786</strain>
    </source>
</reference>